<feature type="transmembrane region" description="Helical" evidence="3">
    <location>
        <begin position="314"/>
        <end position="335"/>
    </location>
</feature>
<keyword evidence="3" id="KW-0812">Transmembrane</keyword>
<evidence type="ECO:0000313" key="5">
    <source>
        <dbReference type="EMBL" id="RVW67726.1"/>
    </source>
</evidence>
<dbReference type="AlphaFoldDB" id="A0A438G691"/>
<evidence type="ECO:0000256" key="3">
    <source>
        <dbReference type="SAM" id="Phobius"/>
    </source>
</evidence>
<dbReference type="Proteomes" id="UP000288805">
    <property type="component" value="Unassembled WGS sequence"/>
</dbReference>
<accession>A0A438G691</accession>
<dbReference type="Pfam" id="PF13947">
    <property type="entry name" value="GUB_WAK_bind"/>
    <property type="match status" value="1"/>
</dbReference>
<evidence type="ECO:0000313" key="6">
    <source>
        <dbReference type="Proteomes" id="UP000288805"/>
    </source>
</evidence>
<keyword evidence="3" id="KW-0472">Membrane</keyword>
<proteinExistence type="predicted"/>
<dbReference type="EMBL" id="QGNW01000569">
    <property type="protein sequence ID" value="RVW67726.1"/>
    <property type="molecule type" value="Genomic_DNA"/>
</dbReference>
<sequence length="457" mass="51473">MPQTKATSLSASEFMMLKQAKLVGVGLITLLHVRFLSFCAASENQPCRPSSCGDIQNISNPFRLKGDPLGCGHPDPTYELVCENNRTILYGKYHVAEINYHNYTIRVVVAGLEKSNCFSLPLYSLTIGQLDRYKYPDELDTVVLMNCARPIFDHNYIPVVPCNRTNATFSSSQPYVYALVGGSKQVRDLPYSCTIGMTVVTGNLKAVSEPSNLSSSDLQEKLLMGLQLSFLGFRCHECKVKGRWCMPNFSNNTIQCHDHDGRNWLNKLKNLLVPVIAFFRRKDTLERSGYSGTVGIGTALIVPSVVFHDLQIELSIIILPIFNLMFSLLSGAWFLEKTGSINDIKKWGTVEKKHVPINHPRILETLHFMSSDTVVKLVHINHMMTPSSKIKQEVRIRAHKNVVLNIETLKVAQQIPYDSFRCSKQAHKYNGNPAFAQSKEHIRVLQNSLQLFQDVLL</sequence>
<organism evidence="5 6">
    <name type="scientific">Vitis vinifera</name>
    <name type="common">Grape</name>
    <dbReference type="NCBI Taxonomy" id="29760"/>
    <lineage>
        <taxon>Eukaryota</taxon>
        <taxon>Viridiplantae</taxon>
        <taxon>Streptophyta</taxon>
        <taxon>Embryophyta</taxon>
        <taxon>Tracheophyta</taxon>
        <taxon>Spermatophyta</taxon>
        <taxon>Magnoliopsida</taxon>
        <taxon>eudicotyledons</taxon>
        <taxon>Gunneridae</taxon>
        <taxon>Pentapetalae</taxon>
        <taxon>rosids</taxon>
        <taxon>Vitales</taxon>
        <taxon>Vitaceae</taxon>
        <taxon>Viteae</taxon>
        <taxon>Vitis</taxon>
    </lineage>
</organism>
<dbReference type="PANTHER" id="PTHR33138:SF30">
    <property type="entry name" value="LEAF RUST 10 DISEASE-RESISTANCE LOCUS RECEPTOR-LIKE PROTEIN KINASE-LIKE 2.7"/>
    <property type="match status" value="1"/>
</dbReference>
<evidence type="ECO:0000259" key="4">
    <source>
        <dbReference type="Pfam" id="PF13947"/>
    </source>
</evidence>
<protein>
    <recommendedName>
        <fullName evidence="4">Wall-associated receptor kinase galacturonan-binding domain-containing protein</fullName>
    </recommendedName>
</protein>
<reference evidence="5 6" key="1">
    <citation type="journal article" date="2018" name="PLoS Genet.">
        <title>Population sequencing reveals clonal diversity and ancestral inbreeding in the grapevine cultivar Chardonnay.</title>
        <authorList>
            <person name="Roach M.J."/>
            <person name="Johnson D.L."/>
            <person name="Bohlmann J."/>
            <person name="van Vuuren H.J."/>
            <person name="Jones S.J."/>
            <person name="Pretorius I.S."/>
            <person name="Schmidt S.A."/>
            <person name="Borneman A.R."/>
        </authorList>
    </citation>
    <scope>NUCLEOTIDE SEQUENCE [LARGE SCALE GENOMIC DNA]</scope>
    <source>
        <strain evidence="6">cv. Chardonnay</strain>
        <tissue evidence="5">Leaf</tissue>
    </source>
</reference>
<evidence type="ECO:0000256" key="1">
    <source>
        <dbReference type="ARBA" id="ARBA00004167"/>
    </source>
</evidence>
<gene>
    <name evidence="5" type="ORF">CK203_063281</name>
</gene>
<dbReference type="GO" id="GO:0030247">
    <property type="term" value="F:polysaccharide binding"/>
    <property type="evidence" value="ECO:0007669"/>
    <property type="project" value="InterPro"/>
</dbReference>
<evidence type="ECO:0000256" key="2">
    <source>
        <dbReference type="ARBA" id="ARBA00022729"/>
    </source>
</evidence>
<dbReference type="PANTHER" id="PTHR33138">
    <property type="entry name" value="OS01G0690200 PROTEIN"/>
    <property type="match status" value="1"/>
</dbReference>
<feature type="domain" description="Wall-associated receptor kinase galacturonan-binding" evidence="4">
    <location>
        <begin position="47"/>
        <end position="108"/>
    </location>
</feature>
<keyword evidence="3" id="KW-1133">Transmembrane helix</keyword>
<comment type="caution">
    <text evidence="5">The sequence shown here is derived from an EMBL/GenBank/DDBJ whole genome shotgun (WGS) entry which is preliminary data.</text>
</comment>
<keyword evidence="2" id="KW-0732">Signal</keyword>
<dbReference type="InterPro" id="IPR025287">
    <property type="entry name" value="WAK_GUB"/>
</dbReference>
<comment type="subcellular location">
    <subcellularLocation>
        <location evidence="1">Membrane</location>
        <topology evidence="1">Single-pass membrane protein</topology>
    </subcellularLocation>
</comment>
<dbReference type="GO" id="GO:0016020">
    <property type="term" value="C:membrane"/>
    <property type="evidence" value="ECO:0007669"/>
    <property type="project" value="UniProtKB-SubCell"/>
</dbReference>
<name>A0A438G691_VITVI</name>